<dbReference type="Pfam" id="PF07690">
    <property type="entry name" value="MFS_1"/>
    <property type="match status" value="1"/>
</dbReference>
<feature type="transmembrane region" description="Helical" evidence="5">
    <location>
        <begin position="128"/>
        <end position="151"/>
    </location>
</feature>
<name>A0A166IAQ2_9AGAM</name>
<keyword evidence="3 5" id="KW-1133">Transmembrane helix</keyword>
<evidence type="ECO:0000256" key="4">
    <source>
        <dbReference type="ARBA" id="ARBA00023136"/>
    </source>
</evidence>
<evidence type="ECO:0000259" key="6">
    <source>
        <dbReference type="PROSITE" id="PS50850"/>
    </source>
</evidence>
<feature type="transmembrane region" description="Helical" evidence="5">
    <location>
        <begin position="462"/>
        <end position="491"/>
    </location>
</feature>
<dbReference type="OrthoDB" id="5215911at2759"/>
<dbReference type="AlphaFoldDB" id="A0A166IAQ2"/>
<evidence type="ECO:0000256" key="2">
    <source>
        <dbReference type="ARBA" id="ARBA00022692"/>
    </source>
</evidence>
<evidence type="ECO:0000256" key="1">
    <source>
        <dbReference type="ARBA" id="ARBA00004141"/>
    </source>
</evidence>
<dbReference type="Gene3D" id="1.20.1720.10">
    <property type="entry name" value="Multidrug resistance protein D"/>
    <property type="match status" value="1"/>
</dbReference>
<feature type="transmembrane region" description="Helical" evidence="5">
    <location>
        <begin position="371"/>
        <end position="391"/>
    </location>
</feature>
<organism evidence="7 8">
    <name type="scientific">Athelia psychrophila</name>
    <dbReference type="NCBI Taxonomy" id="1759441"/>
    <lineage>
        <taxon>Eukaryota</taxon>
        <taxon>Fungi</taxon>
        <taxon>Dikarya</taxon>
        <taxon>Basidiomycota</taxon>
        <taxon>Agaricomycotina</taxon>
        <taxon>Agaricomycetes</taxon>
        <taxon>Agaricomycetidae</taxon>
        <taxon>Atheliales</taxon>
        <taxon>Atheliaceae</taxon>
        <taxon>Athelia</taxon>
    </lineage>
</organism>
<dbReference type="Proteomes" id="UP000076532">
    <property type="component" value="Unassembled WGS sequence"/>
</dbReference>
<dbReference type="SUPFAM" id="SSF103473">
    <property type="entry name" value="MFS general substrate transporter"/>
    <property type="match status" value="1"/>
</dbReference>
<feature type="transmembrane region" description="Helical" evidence="5">
    <location>
        <begin position="332"/>
        <end position="350"/>
    </location>
</feature>
<dbReference type="InterPro" id="IPR011701">
    <property type="entry name" value="MFS"/>
</dbReference>
<dbReference type="GO" id="GO:0022857">
    <property type="term" value="F:transmembrane transporter activity"/>
    <property type="evidence" value="ECO:0007669"/>
    <property type="project" value="InterPro"/>
</dbReference>
<feature type="transmembrane region" description="Helical" evidence="5">
    <location>
        <begin position="216"/>
        <end position="235"/>
    </location>
</feature>
<feature type="transmembrane region" description="Helical" evidence="5">
    <location>
        <begin position="187"/>
        <end position="210"/>
    </location>
</feature>
<dbReference type="STRING" id="436010.A0A166IAQ2"/>
<dbReference type="PROSITE" id="PS50850">
    <property type="entry name" value="MFS"/>
    <property type="match status" value="1"/>
</dbReference>
<proteinExistence type="predicted"/>
<keyword evidence="2 5" id="KW-0812">Transmembrane</keyword>
<feature type="domain" description="Major facilitator superfamily (MFS) profile" evidence="6">
    <location>
        <begin position="62"/>
        <end position="500"/>
    </location>
</feature>
<dbReference type="PANTHER" id="PTHR23502:SF2">
    <property type="entry name" value="TRANSPORTER, PUTATIVE (AFU_ORTHOLOGUE AFUA_2G08910)-RELATED"/>
    <property type="match status" value="1"/>
</dbReference>
<accession>A0A166IAQ2</accession>
<feature type="transmembrane region" description="Helical" evidence="5">
    <location>
        <begin position="290"/>
        <end position="312"/>
    </location>
</feature>
<keyword evidence="8" id="KW-1185">Reference proteome</keyword>
<dbReference type="PANTHER" id="PTHR23502">
    <property type="entry name" value="MAJOR FACILITATOR SUPERFAMILY"/>
    <property type="match status" value="1"/>
</dbReference>
<evidence type="ECO:0000256" key="5">
    <source>
        <dbReference type="SAM" id="Phobius"/>
    </source>
</evidence>
<gene>
    <name evidence="7" type="ORF">FIBSPDRAFT_862548</name>
</gene>
<feature type="transmembrane region" description="Helical" evidence="5">
    <location>
        <begin position="97"/>
        <end position="116"/>
    </location>
</feature>
<keyword evidence="4 5" id="KW-0472">Membrane</keyword>
<comment type="subcellular location">
    <subcellularLocation>
        <location evidence="1">Membrane</location>
        <topology evidence="1">Multi-pass membrane protein</topology>
    </subcellularLocation>
</comment>
<evidence type="ECO:0000256" key="3">
    <source>
        <dbReference type="ARBA" id="ARBA00022989"/>
    </source>
</evidence>
<protein>
    <submittedName>
        <fullName evidence="7">MFS general substrate transporter</fullName>
    </submittedName>
</protein>
<dbReference type="InterPro" id="IPR020846">
    <property type="entry name" value="MFS_dom"/>
</dbReference>
<sequence length="500" mass="54548">MLDEEAKGTSVEKASVSYTEDAVDSSKYVEMQRRHGRVDLVPLPSDSPTDPLNWPSWKKNVLLLIVAFHAMQGPFSAAIIIPAYQEIAAAFGVSLNQVTYLTSVQILVLGVMPLIWAPISHRIGRRPVYLISTLFSAAFALAGGYCNSYAALMATRIVQAIFIAPPQSIGASSVNEMFFSYQKGQKMGVWILLVTCGPILGPVSAGYLVQYKGWRTAQYLLAGIHLALFFAHLFFGPETIYPNRQAPGETTTDVEQVTTMQQYFSFHIYRKERIPLVEFIRPLFMAARPYVLLPALAYSITFSYTNVFMTVYVPQLFGEIFHLEAGPISLQFLALLVGAVLGEQCAGYGSDRFVNWRARKTGGVRVPESRLAIAPIGFCLAIIGLVVWGVQLNNATVGKWNITPDIGSAIAIFGQQLITTVCVTYAIESSGSEAAQASAFISLLRQVYAFTVPFYLPDAIASIGIAGTSGLCAGLIGLGMLMPMACMVWGARWRGNSQVI</sequence>
<dbReference type="GO" id="GO:0005886">
    <property type="term" value="C:plasma membrane"/>
    <property type="evidence" value="ECO:0007669"/>
    <property type="project" value="TreeGrafter"/>
</dbReference>
<evidence type="ECO:0000313" key="7">
    <source>
        <dbReference type="EMBL" id="KZP19621.1"/>
    </source>
</evidence>
<feature type="transmembrane region" description="Helical" evidence="5">
    <location>
        <begin position="61"/>
        <end position="85"/>
    </location>
</feature>
<evidence type="ECO:0000313" key="8">
    <source>
        <dbReference type="Proteomes" id="UP000076532"/>
    </source>
</evidence>
<dbReference type="EMBL" id="KV417562">
    <property type="protein sequence ID" value="KZP19621.1"/>
    <property type="molecule type" value="Genomic_DNA"/>
</dbReference>
<dbReference type="InterPro" id="IPR036259">
    <property type="entry name" value="MFS_trans_sf"/>
</dbReference>
<reference evidence="7 8" key="1">
    <citation type="journal article" date="2016" name="Mol. Biol. Evol.">
        <title>Comparative Genomics of Early-Diverging Mushroom-Forming Fungi Provides Insights into the Origins of Lignocellulose Decay Capabilities.</title>
        <authorList>
            <person name="Nagy L.G."/>
            <person name="Riley R."/>
            <person name="Tritt A."/>
            <person name="Adam C."/>
            <person name="Daum C."/>
            <person name="Floudas D."/>
            <person name="Sun H."/>
            <person name="Yadav J.S."/>
            <person name="Pangilinan J."/>
            <person name="Larsson K.H."/>
            <person name="Matsuura K."/>
            <person name="Barry K."/>
            <person name="Labutti K."/>
            <person name="Kuo R."/>
            <person name="Ohm R.A."/>
            <person name="Bhattacharya S.S."/>
            <person name="Shirouzu T."/>
            <person name="Yoshinaga Y."/>
            <person name="Martin F.M."/>
            <person name="Grigoriev I.V."/>
            <person name="Hibbett D.S."/>
        </authorList>
    </citation>
    <scope>NUCLEOTIDE SEQUENCE [LARGE SCALE GENOMIC DNA]</scope>
    <source>
        <strain evidence="7 8">CBS 109695</strain>
    </source>
</reference>